<dbReference type="Proteomes" id="UP001207440">
    <property type="component" value="Unassembled WGS sequence"/>
</dbReference>
<accession>A0AAP3AK03</accession>
<protein>
    <submittedName>
        <fullName evidence="1">Uncharacterized protein</fullName>
    </submittedName>
</protein>
<proteinExistence type="predicted"/>
<dbReference type="EMBL" id="JAOZYT010000011">
    <property type="protein sequence ID" value="MCW0523290.1"/>
    <property type="molecule type" value="Genomic_DNA"/>
</dbReference>
<organism evidence="1 2">
    <name type="scientific">Riemerella anatipestifer</name>
    <name type="common">Moraxella anatipestifer</name>
    <dbReference type="NCBI Taxonomy" id="34085"/>
    <lineage>
        <taxon>Bacteria</taxon>
        <taxon>Pseudomonadati</taxon>
        <taxon>Bacteroidota</taxon>
        <taxon>Flavobacteriia</taxon>
        <taxon>Flavobacteriales</taxon>
        <taxon>Weeksellaceae</taxon>
        <taxon>Riemerella</taxon>
    </lineage>
</organism>
<reference evidence="1" key="1">
    <citation type="submission" date="2022-10" db="EMBL/GenBank/DDBJ databases">
        <title>Sifting through the core-genome to identify putative cross-protective antigens against Riemerella anatipestifer.</title>
        <authorList>
            <person name="Zheng X."/>
            <person name="Zhang W."/>
        </authorList>
    </citation>
    <scope>NUCLEOTIDE SEQUENCE</scope>
    <source>
        <strain evidence="1">ZWRA178</strain>
    </source>
</reference>
<evidence type="ECO:0000313" key="2">
    <source>
        <dbReference type="Proteomes" id="UP001207440"/>
    </source>
</evidence>
<dbReference type="RefSeq" id="WP_214193943.1">
    <property type="nucleotide sequence ID" value="NZ_CP081925.1"/>
</dbReference>
<gene>
    <name evidence="1" type="ORF">OKE68_03020</name>
</gene>
<dbReference type="AlphaFoldDB" id="A0AAP3AK03"/>
<evidence type="ECO:0000313" key="1">
    <source>
        <dbReference type="EMBL" id="MCW0523290.1"/>
    </source>
</evidence>
<comment type="caution">
    <text evidence="1">The sequence shown here is derived from an EMBL/GenBank/DDBJ whole genome shotgun (WGS) entry which is preliminary data.</text>
</comment>
<sequence length="211" mass="23840">MKKNLILFLTFTLFIGVLNSCRDNDGIQEQENSIDAKTKLEIFRKEFATRFSETVVESREVVKHITLPKSNGSLATLESSDSSFDEFLANVPNGNMLGVTGKKLAKESFDLALSGQSTEDIISNFGTEQVIELVNEMAKLEQSLSVDEAVDKIMFGDDKFFIEESSYKGIRTNGGDCRFFCKVWNGVKSAVAWLWEHRKEILDFIRDIRSL</sequence>
<name>A0AAP3AK03_RIEAN</name>